<organism evidence="2 3">
    <name type="scientific">Colletotrichum nymphaeae SA-01</name>
    <dbReference type="NCBI Taxonomy" id="1460502"/>
    <lineage>
        <taxon>Eukaryota</taxon>
        <taxon>Fungi</taxon>
        <taxon>Dikarya</taxon>
        <taxon>Ascomycota</taxon>
        <taxon>Pezizomycotina</taxon>
        <taxon>Sordariomycetes</taxon>
        <taxon>Hypocreomycetidae</taxon>
        <taxon>Glomerellales</taxon>
        <taxon>Glomerellaceae</taxon>
        <taxon>Colletotrichum</taxon>
        <taxon>Colletotrichum acutatum species complex</taxon>
    </lineage>
</organism>
<gene>
    <name evidence="2" type="ORF">CNYM01_09133</name>
</gene>
<feature type="compositionally biased region" description="Polar residues" evidence="1">
    <location>
        <begin position="105"/>
        <end position="118"/>
    </location>
</feature>
<feature type="compositionally biased region" description="Polar residues" evidence="1">
    <location>
        <begin position="166"/>
        <end position="177"/>
    </location>
</feature>
<proteinExistence type="predicted"/>
<feature type="compositionally biased region" description="Low complexity" evidence="1">
    <location>
        <begin position="119"/>
        <end position="136"/>
    </location>
</feature>
<evidence type="ECO:0000256" key="1">
    <source>
        <dbReference type="SAM" id="MobiDB-lite"/>
    </source>
</evidence>
<protein>
    <submittedName>
        <fullName evidence="2">Uncharacterized protein</fullName>
    </submittedName>
</protein>
<reference evidence="2 3" key="1">
    <citation type="submission" date="2014-02" db="EMBL/GenBank/DDBJ databases">
        <title>The genome sequence of Colletotrichum nymphaeae SA-01.</title>
        <authorList>
            <person name="Baroncelli R."/>
            <person name="Thon M.R."/>
        </authorList>
    </citation>
    <scope>NUCLEOTIDE SEQUENCE [LARGE SCALE GENOMIC DNA]</scope>
    <source>
        <strain evidence="2 3">SA-01</strain>
    </source>
</reference>
<dbReference type="OrthoDB" id="4848063at2759"/>
<name>A0A135RT34_9PEZI</name>
<feature type="region of interest" description="Disordered" evidence="1">
    <location>
        <begin position="105"/>
        <end position="184"/>
    </location>
</feature>
<keyword evidence="3" id="KW-1185">Reference proteome</keyword>
<evidence type="ECO:0000313" key="2">
    <source>
        <dbReference type="EMBL" id="KXH26874.1"/>
    </source>
</evidence>
<accession>A0A135RT34</accession>
<dbReference type="Proteomes" id="UP000070054">
    <property type="component" value="Unassembled WGS sequence"/>
</dbReference>
<evidence type="ECO:0000313" key="3">
    <source>
        <dbReference type="Proteomes" id="UP000070054"/>
    </source>
</evidence>
<dbReference type="AlphaFoldDB" id="A0A135RT34"/>
<sequence>MEGDGAPAAEASSQLPAKRVKLSSAASDNIKPVFGRLDVALNTDGSGDVTVNVSNTRRLGKPVIDHLSDETFAFHGSRQKVHAMIDRILDYSEKSIITGIVSLQPDTSESAPQSKAPMTTQAVESAAAAATVSENQTHPESYTPTNEGSVKSTATEVEAIAREGPSTPSVTHQSQQTPNVAANPKPVVPQASSLVFTRGHLKTAMKEWMARVQRIKLLTLLYRLPEIDCPNRSVECMILQKLAGTVPHMMVDELVIAVRSWMTSSFERWLQQKHTKIGEDWMHFSILRLLWFYPGKDVDFPWAGMEPNWSAGEPSSAYTAFQEDNCVYDDFIFN</sequence>
<comment type="caution">
    <text evidence="2">The sequence shown here is derived from an EMBL/GenBank/DDBJ whole genome shotgun (WGS) entry which is preliminary data.</text>
</comment>
<dbReference type="EMBL" id="JEMN01001803">
    <property type="protein sequence ID" value="KXH26874.1"/>
    <property type="molecule type" value="Genomic_DNA"/>
</dbReference>
<feature type="compositionally biased region" description="Polar residues" evidence="1">
    <location>
        <begin position="138"/>
        <end position="155"/>
    </location>
</feature>